<dbReference type="InterPro" id="IPR011010">
    <property type="entry name" value="DNA_brk_join_enz"/>
</dbReference>
<evidence type="ECO:0000256" key="4">
    <source>
        <dbReference type="PROSITE-ProRule" id="PRU01248"/>
    </source>
</evidence>
<comment type="caution">
    <text evidence="7">The sequence shown here is derived from an EMBL/GenBank/DDBJ whole genome shotgun (WGS) entry which is preliminary data.</text>
</comment>
<dbReference type="EMBL" id="PYBW01000028">
    <property type="protein sequence ID" value="PYC83421.1"/>
    <property type="molecule type" value="Genomic_DNA"/>
</dbReference>
<dbReference type="Gene3D" id="1.10.443.10">
    <property type="entry name" value="Intergrase catalytic core"/>
    <property type="match status" value="1"/>
</dbReference>
<keyword evidence="8" id="KW-1185">Reference proteome</keyword>
<dbReference type="Pfam" id="PF00589">
    <property type="entry name" value="Phage_integrase"/>
    <property type="match status" value="1"/>
</dbReference>
<evidence type="ECO:0000313" key="8">
    <source>
        <dbReference type="Proteomes" id="UP000248039"/>
    </source>
</evidence>
<dbReference type="InterPro" id="IPR010998">
    <property type="entry name" value="Integrase_recombinase_N"/>
</dbReference>
<dbReference type="GO" id="GO:0015074">
    <property type="term" value="P:DNA integration"/>
    <property type="evidence" value="ECO:0007669"/>
    <property type="project" value="InterPro"/>
</dbReference>
<sequence>MATIRERPRKTGGITYTVLWRAGGTRDGKQESENFPDDPRAAEVFKGLVDMHAQQWPPGWVRGQGFVQAMPARGKDQPFAEWAHRVVDRLTGIEERTRGDYHRDIDNHFAGVLVHAEPSGRIVAPTVANVTAADVTDWVRAQEDGKVRDGDPEQWERQPAAPKSISNRHGLLYGIFQAAIEAEPPLRSANPCAKTKLPRIDSGTEDEMVFLEHTEWQRLRAEIASINGGDGVDIADVLVATGLRWGELAALQVRDLNLAGSNPTLRVARAWKRQRDNSLKLGPPKTKKSRRTLALSAGTVEILRRNVVAKSGEDFVFTTAWGNPWRHSNYYNRRWLPAVRAAQTKGLPKAPRLHDLRHTHVSWLIAKNIPLPAIQARLGHESITTTVDRYGHLVRALDGEIVAAIQAAMAADDGPGLRLVERLG</sequence>
<keyword evidence="2 4" id="KW-0238">DNA-binding</keyword>
<evidence type="ECO:0000313" key="7">
    <source>
        <dbReference type="EMBL" id="PYC83421.1"/>
    </source>
</evidence>
<dbReference type="CDD" id="cd01189">
    <property type="entry name" value="INT_ICEBs1_C_like"/>
    <property type="match status" value="1"/>
</dbReference>
<evidence type="ECO:0000256" key="3">
    <source>
        <dbReference type="ARBA" id="ARBA00023172"/>
    </source>
</evidence>
<dbReference type="AlphaFoldDB" id="A0A2V4PDU3"/>
<dbReference type="InterPro" id="IPR013762">
    <property type="entry name" value="Integrase-like_cat_sf"/>
</dbReference>
<dbReference type="InterPro" id="IPR002104">
    <property type="entry name" value="Integrase_catalytic"/>
</dbReference>
<dbReference type="GO" id="GO:0003677">
    <property type="term" value="F:DNA binding"/>
    <property type="evidence" value="ECO:0007669"/>
    <property type="project" value="UniProtKB-UniRule"/>
</dbReference>
<dbReference type="InterPro" id="IPR044068">
    <property type="entry name" value="CB"/>
</dbReference>
<dbReference type="SUPFAM" id="SSF56349">
    <property type="entry name" value="DNA breaking-rejoining enzymes"/>
    <property type="match status" value="1"/>
</dbReference>
<dbReference type="InterPro" id="IPR050090">
    <property type="entry name" value="Tyrosine_recombinase_XerCD"/>
</dbReference>
<dbReference type="PANTHER" id="PTHR30349:SF64">
    <property type="entry name" value="PROPHAGE INTEGRASE INTD-RELATED"/>
    <property type="match status" value="1"/>
</dbReference>
<protein>
    <submittedName>
        <fullName evidence="7">Site-specific integrase</fullName>
    </submittedName>
</protein>
<dbReference type="Proteomes" id="UP000248039">
    <property type="component" value="Unassembled WGS sequence"/>
</dbReference>
<dbReference type="Gene3D" id="1.10.150.130">
    <property type="match status" value="1"/>
</dbReference>
<proteinExistence type="inferred from homology"/>
<dbReference type="RefSeq" id="WP_110667488.1">
    <property type="nucleotide sequence ID" value="NZ_PYBW01000028.1"/>
</dbReference>
<comment type="similarity">
    <text evidence="1">Belongs to the 'phage' integrase family.</text>
</comment>
<evidence type="ECO:0000256" key="2">
    <source>
        <dbReference type="ARBA" id="ARBA00023125"/>
    </source>
</evidence>
<evidence type="ECO:0000256" key="1">
    <source>
        <dbReference type="ARBA" id="ARBA00008857"/>
    </source>
</evidence>
<gene>
    <name evidence="7" type="ORF">C7C46_08780</name>
</gene>
<dbReference type="GO" id="GO:0006310">
    <property type="term" value="P:DNA recombination"/>
    <property type="evidence" value="ECO:0007669"/>
    <property type="project" value="UniProtKB-KW"/>
</dbReference>
<dbReference type="PROSITE" id="PS51900">
    <property type="entry name" value="CB"/>
    <property type="match status" value="1"/>
</dbReference>
<dbReference type="OrthoDB" id="1822491at2"/>
<keyword evidence="3" id="KW-0233">DNA recombination</keyword>
<accession>A0A2V4PDU3</accession>
<dbReference type="PROSITE" id="PS51898">
    <property type="entry name" value="TYR_RECOMBINASE"/>
    <property type="match status" value="1"/>
</dbReference>
<name>A0A2V4PDU3_9ACTN</name>
<dbReference type="PANTHER" id="PTHR30349">
    <property type="entry name" value="PHAGE INTEGRASE-RELATED"/>
    <property type="match status" value="1"/>
</dbReference>
<feature type="domain" description="Tyr recombinase" evidence="5">
    <location>
        <begin position="206"/>
        <end position="403"/>
    </location>
</feature>
<evidence type="ECO:0000259" key="5">
    <source>
        <dbReference type="PROSITE" id="PS51898"/>
    </source>
</evidence>
<evidence type="ECO:0000259" key="6">
    <source>
        <dbReference type="PROSITE" id="PS51900"/>
    </source>
</evidence>
<organism evidence="7 8">
    <name type="scientific">Streptomyces tateyamensis</name>
    <dbReference type="NCBI Taxonomy" id="565073"/>
    <lineage>
        <taxon>Bacteria</taxon>
        <taxon>Bacillati</taxon>
        <taxon>Actinomycetota</taxon>
        <taxon>Actinomycetes</taxon>
        <taxon>Kitasatosporales</taxon>
        <taxon>Streptomycetaceae</taxon>
        <taxon>Streptomyces</taxon>
    </lineage>
</organism>
<reference evidence="7 8" key="1">
    <citation type="submission" date="2018-03" db="EMBL/GenBank/DDBJ databases">
        <title>Bioinformatic expansion and discovery of thiopeptide antibiotics.</title>
        <authorList>
            <person name="Schwalen C.J."/>
            <person name="Hudson G.A."/>
            <person name="Mitchell D.A."/>
        </authorList>
    </citation>
    <scope>NUCLEOTIDE SEQUENCE [LARGE SCALE GENOMIC DNA]</scope>
    <source>
        <strain evidence="7 8">ATCC 21389</strain>
    </source>
</reference>
<feature type="domain" description="Core-binding (CB)" evidence="6">
    <location>
        <begin position="77"/>
        <end position="180"/>
    </location>
</feature>